<evidence type="ECO:0000256" key="1">
    <source>
        <dbReference type="SAM" id="SignalP"/>
    </source>
</evidence>
<dbReference type="SUPFAM" id="SSF88713">
    <property type="entry name" value="Glycoside hydrolase/deacetylase"/>
    <property type="match status" value="1"/>
</dbReference>
<keyword evidence="1" id="KW-0732">Signal</keyword>
<reference evidence="2 3" key="1">
    <citation type="submission" date="2024-04" db="EMBL/GenBank/DDBJ databases">
        <title>Novel species of the genus Ideonella isolated from streams.</title>
        <authorList>
            <person name="Lu H."/>
        </authorList>
    </citation>
    <scope>NUCLEOTIDE SEQUENCE [LARGE SCALE GENOMIC DNA]</scope>
    <source>
        <strain evidence="2 3">BYS139W</strain>
    </source>
</reference>
<name>A0ABU9B6E8_9BURK</name>
<dbReference type="InterPro" id="IPR029062">
    <property type="entry name" value="Class_I_gatase-like"/>
</dbReference>
<keyword evidence="3" id="KW-1185">Reference proteome</keyword>
<protein>
    <recommendedName>
        <fullName evidence="4">Glycoside hydrolase</fullName>
    </recommendedName>
</protein>
<evidence type="ECO:0000313" key="2">
    <source>
        <dbReference type="EMBL" id="MEK8025464.1"/>
    </source>
</evidence>
<evidence type="ECO:0008006" key="4">
    <source>
        <dbReference type="Google" id="ProtNLM"/>
    </source>
</evidence>
<sequence length="760" mass="83059">MNKTSRPRALERCRQLARTWLRGLRLRLRHSLAAAAAALCAGLAQAAPVDSLTLLVPDGVDLQHWSIKVWVDSAAEEGLNIELMTDSQLLALGTGAARAVPGLIVPDSAHLRASDALIAAIKQYAYTGGKLMLVYDAGVLDTSGFFPTGGRPSRFADMVGLDYALWNDGAGAETMVGFGPVVGTRARLDSLSMPPGKYLPYQPPASLATTTASTAFVPVTAADPGGSARLRGLLQQRQMARIDEGSGNVRKRRLNQLRQQLGLGVELGAPVKFNRRNPQAFRARDRHIYDLLRRNSFEVDAVINADGRSATERSVNEGAAGDGSLQTISGYGYGALNYFSYVTTGTFPGTVYLSSPEHGLAAGIRTYGSGQLLFVNMPLGYFKAVGTDGALLHGFLDHFGRDVVGLPSMSVQPRGRGGLIYNWHIDDGDDLTADTKQLLAETSILKRGPFSLHFTAGPDVISFGDGKGQDLDNDKTAQDLVRKLGNVGPYASPLNRDRLPAHELGSHGGWVHDYWGANASEANVPDLSWMLQRNFDAIERITGRRITEYSSPQGNTPTWAVRWLEARGVKAMYMVSDLGAAMIRPWRNGQRLTDKAWSSPVTPLGKYATFEEFEEFGVSDMASGQWLLDLQSFAINHRTNRMFYTHPPGTLGHLQPFEALLNRADRMQASGRFRWYTMSHLADFSQRRVETEWSARMFFGLTTFTATNAQGLTEQTWLLPKSRYTMPVVVSGAGSVRADGKDWLVTAEGGTSLKFTTLRY</sequence>
<gene>
    <name evidence="2" type="ORF">AACH11_05765</name>
</gene>
<evidence type="ECO:0000313" key="3">
    <source>
        <dbReference type="Proteomes" id="UP001368500"/>
    </source>
</evidence>
<dbReference type="InterPro" id="IPR011330">
    <property type="entry name" value="Glyco_hydro/deAcase_b/a-brl"/>
</dbReference>
<dbReference type="Gene3D" id="3.40.50.880">
    <property type="match status" value="1"/>
</dbReference>
<dbReference type="Proteomes" id="UP001368500">
    <property type="component" value="Unassembled WGS sequence"/>
</dbReference>
<accession>A0ABU9B6E8</accession>
<dbReference type="Gene3D" id="3.20.20.370">
    <property type="entry name" value="Glycoside hydrolase/deacetylase"/>
    <property type="match status" value="1"/>
</dbReference>
<proteinExistence type="predicted"/>
<dbReference type="EMBL" id="JBBUTF010000004">
    <property type="protein sequence ID" value="MEK8025464.1"/>
    <property type="molecule type" value="Genomic_DNA"/>
</dbReference>
<feature type="signal peptide" evidence="1">
    <location>
        <begin position="1"/>
        <end position="46"/>
    </location>
</feature>
<feature type="chain" id="PRO_5047024699" description="Glycoside hydrolase" evidence="1">
    <location>
        <begin position="47"/>
        <end position="760"/>
    </location>
</feature>
<comment type="caution">
    <text evidence="2">The sequence shown here is derived from an EMBL/GenBank/DDBJ whole genome shotgun (WGS) entry which is preliminary data.</text>
</comment>
<dbReference type="RefSeq" id="WP_341373239.1">
    <property type="nucleotide sequence ID" value="NZ_JBBUTF010000004.1"/>
</dbReference>
<organism evidence="2 3">
    <name type="scientific">Pseudaquabacterium rugosum</name>
    <dbReference type="NCBI Taxonomy" id="2984194"/>
    <lineage>
        <taxon>Bacteria</taxon>
        <taxon>Pseudomonadati</taxon>
        <taxon>Pseudomonadota</taxon>
        <taxon>Betaproteobacteria</taxon>
        <taxon>Burkholderiales</taxon>
        <taxon>Sphaerotilaceae</taxon>
        <taxon>Pseudaquabacterium</taxon>
    </lineage>
</organism>